<feature type="transmembrane region" description="Helical" evidence="1">
    <location>
        <begin position="54"/>
        <end position="73"/>
    </location>
</feature>
<keyword evidence="3" id="KW-1185">Reference proteome</keyword>
<organism evidence="2 3">
    <name type="scientific">Paenibacillus alvei</name>
    <name type="common">Bacillus alvei</name>
    <dbReference type="NCBI Taxonomy" id="44250"/>
    <lineage>
        <taxon>Bacteria</taxon>
        <taxon>Bacillati</taxon>
        <taxon>Bacillota</taxon>
        <taxon>Bacilli</taxon>
        <taxon>Bacillales</taxon>
        <taxon>Paenibacillaceae</taxon>
        <taxon>Paenibacillus</taxon>
    </lineage>
</organism>
<evidence type="ECO:0000313" key="2">
    <source>
        <dbReference type="EMBL" id="MCY9759136.1"/>
    </source>
</evidence>
<keyword evidence="1" id="KW-1133">Transmembrane helix</keyword>
<proteinExistence type="predicted"/>
<sequence length="176" mass="20364">MSINELIQSYPVPTFNAEEFAWYWFIIGAAIVLILGFLFYLMDGDKLDAFRWSMYLLVVIIFLGLPFGMYFNYKDVHSTSQARLEWWDEVFIKEYLPTLKEERVDVISYSINKNGTVNALLNSEKEKSVGSIGRITYYNSKNPADHGFIKAKYVEGIDEIGVRAGYYDVHINLPKT</sequence>
<gene>
    <name evidence="2" type="ORF">M5X12_00975</name>
</gene>
<protein>
    <submittedName>
        <fullName evidence="2">Uncharacterized protein</fullName>
    </submittedName>
</protein>
<dbReference type="EMBL" id="JAMDNP010000002">
    <property type="protein sequence ID" value="MCY9759136.1"/>
    <property type="molecule type" value="Genomic_DNA"/>
</dbReference>
<evidence type="ECO:0000256" key="1">
    <source>
        <dbReference type="SAM" id="Phobius"/>
    </source>
</evidence>
<keyword evidence="1" id="KW-0812">Transmembrane</keyword>
<evidence type="ECO:0000313" key="3">
    <source>
        <dbReference type="Proteomes" id="UP001527181"/>
    </source>
</evidence>
<dbReference type="Proteomes" id="UP001527181">
    <property type="component" value="Unassembled WGS sequence"/>
</dbReference>
<keyword evidence="1" id="KW-0472">Membrane</keyword>
<feature type="transmembrane region" description="Helical" evidence="1">
    <location>
        <begin position="20"/>
        <end position="42"/>
    </location>
</feature>
<accession>A0ABT4GR15</accession>
<dbReference type="RefSeq" id="WP_268594606.1">
    <property type="nucleotide sequence ID" value="NZ_JAMDLX010000105.1"/>
</dbReference>
<reference evidence="2 3" key="1">
    <citation type="submission" date="2022-05" db="EMBL/GenBank/DDBJ databases">
        <title>Genome Sequencing of Bee-Associated Microbes.</title>
        <authorList>
            <person name="Dunlap C."/>
        </authorList>
    </citation>
    <scope>NUCLEOTIDE SEQUENCE [LARGE SCALE GENOMIC DNA]</scope>
    <source>
        <strain evidence="2 3">NRRL B-04010</strain>
    </source>
</reference>
<name>A0ABT4GR15_PAEAL</name>
<comment type="caution">
    <text evidence="2">The sequence shown here is derived from an EMBL/GenBank/DDBJ whole genome shotgun (WGS) entry which is preliminary data.</text>
</comment>